<feature type="transmembrane region" description="Helical" evidence="1">
    <location>
        <begin position="6"/>
        <end position="24"/>
    </location>
</feature>
<protein>
    <recommendedName>
        <fullName evidence="4">YtkA-like domain-containing protein</fullName>
    </recommendedName>
</protein>
<dbReference type="AlphaFoldDB" id="A0A9X3TP22"/>
<keyword evidence="1" id="KW-0472">Membrane</keyword>
<evidence type="ECO:0000313" key="3">
    <source>
        <dbReference type="Proteomes" id="UP001151071"/>
    </source>
</evidence>
<gene>
    <name evidence="2" type="ORF">O3V59_06980</name>
</gene>
<accession>A0A9X3TP22</accession>
<proteinExistence type="predicted"/>
<keyword evidence="3" id="KW-1185">Reference proteome</keyword>
<name>A0A9X3TP22_9BACL</name>
<evidence type="ECO:0000313" key="2">
    <source>
        <dbReference type="EMBL" id="MDA5108097.1"/>
    </source>
</evidence>
<reference evidence="2" key="1">
    <citation type="submission" date="2022-12" db="EMBL/GenBank/DDBJ databases">
        <title>Draft genome sequence of the thermophilic strain Brevibacillus thermoruber HT42, isolated from Los Humeros, Puebla, Mexico, with biotechnological potential.</title>
        <authorList>
            <person name="Lara Sanchez J."/>
            <person name="Solis Palacios R."/>
            <person name="Bustos Baena A.S."/>
            <person name="Ruz Baez A.E."/>
            <person name="Espinosa Luna G."/>
            <person name="Oliart Ros R.M."/>
        </authorList>
    </citation>
    <scope>NUCLEOTIDE SEQUENCE</scope>
    <source>
        <strain evidence="2">HT42</strain>
    </source>
</reference>
<sequence>MNNKGLAWMFVSLLVVVSLSVFFFPWNPNGSSPHDGQQSDTHAHHHGDHKMEVAFDTRTLADGDVILTAHIPAAGSSTNVRFELWKKGDATPQQVEVTNRGSGHFEARTTLQPGHWVCAVHVEEHSTSSHVHQEFEFVVPAH</sequence>
<keyword evidence="1" id="KW-0812">Transmembrane</keyword>
<dbReference type="Proteomes" id="UP001151071">
    <property type="component" value="Unassembled WGS sequence"/>
</dbReference>
<dbReference type="EMBL" id="JAPYYP010000006">
    <property type="protein sequence ID" value="MDA5108097.1"/>
    <property type="molecule type" value="Genomic_DNA"/>
</dbReference>
<evidence type="ECO:0000256" key="1">
    <source>
        <dbReference type="SAM" id="Phobius"/>
    </source>
</evidence>
<organism evidence="2 3">
    <name type="scientific">Brevibacillus thermoruber</name>
    <dbReference type="NCBI Taxonomy" id="33942"/>
    <lineage>
        <taxon>Bacteria</taxon>
        <taxon>Bacillati</taxon>
        <taxon>Bacillota</taxon>
        <taxon>Bacilli</taxon>
        <taxon>Bacillales</taxon>
        <taxon>Paenibacillaceae</taxon>
        <taxon>Brevibacillus</taxon>
    </lineage>
</organism>
<keyword evidence="1" id="KW-1133">Transmembrane helix</keyword>
<comment type="caution">
    <text evidence="2">The sequence shown here is derived from an EMBL/GenBank/DDBJ whole genome shotgun (WGS) entry which is preliminary data.</text>
</comment>
<dbReference type="RefSeq" id="WP_044898896.1">
    <property type="nucleotide sequence ID" value="NZ_JAPYYP010000006.1"/>
</dbReference>
<evidence type="ECO:0008006" key="4">
    <source>
        <dbReference type="Google" id="ProtNLM"/>
    </source>
</evidence>